<evidence type="ECO:0000313" key="1">
    <source>
        <dbReference type="EMBL" id="KAF9647919.1"/>
    </source>
</evidence>
<comment type="caution">
    <text evidence="1">The sequence shown here is derived from an EMBL/GenBank/DDBJ whole genome shotgun (WGS) entry which is preliminary data.</text>
</comment>
<organism evidence="1 2">
    <name type="scientific">Thelephora ganbajun</name>
    <name type="common">Ganba fungus</name>
    <dbReference type="NCBI Taxonomy" id="370292"/>
    <lineage>
        <taxon>Eukaryota</taxon>
        <taxon>Fungi</taxon>
        <taxon>Dikarya</taxon>
        <taxon>Basidiomycota</taxon>
        <taxon>Agaricomycotina</taxon>
        <taxon>Agaricomycetes</taxon>
        <taxon>Thelephorales</taxon>
        <taxon>Thelephoraceae</taxon>
        <taxon>Thelephora</taxon>
    </lineage>
</organism>
<dbReference type="Proteomes" id="UP000886501">
    <property type="component" value="Unassembled WGS sequence"/>
</dbReference>
<reference evidence="1" key="1">
    <citation type="submission" date="2019-10" db="EMBL/GenBank/DDBJ databases">
        <authorList>
            <consortium name="DOE Joint Genome Institute"/>
            <person name="Kuo A."/>
            <person name="Miyauchi S."/>
            <person name="Kiss E."/>
            <person name="Drula E."/>
            <person name="Kohler A."/>
            <person name="Sanchez-Garcia M."/>
            <person name="Andreopoulos B."/>
            <person name="Barry K.W."/>
            <person name="Bonito G."/>
            <person name="Buee M."/>
            <person name="Carver A."/>
            <person name="Chen C."/>
            <person name="Cichocki N."/>
            <person name="Clum A."/>
            <person name="Culley D."/>
            <person name="Crous P.W."/>
            <person name="Fauchery L."/>
            <person name="Girlanda M."/>
            <person name="Hayes R."/>
            <person name="Keri Z."/>
            <person name="Labutti K."/>
            <person name="Lipzen A."/>
            <person name="Lombard V."/>
            <person name="Magnuson J."/>
            <person name="Maillard F."/>
            <person name="Morin E."/>
            <person name="Murat C."/>
            <person name="Nolan M."/>
            <person name="Ohm R."/>
            <person name="Pangilinan J."/>
            <person name="Pereira M."/>
            <person name="Perotto S."/>
            <person name="Peter M."/>
            <person name="Riley R."/>
            <person name="Sitrit Y."/>
            <person name="Stielow B."/>
            <person name="Szollosi G."/>
            <person name="Zifcakova L."/>
            <person name="Stursova M."/>
            <person name="Spatafora J.W."/>
            <person name="Tedersoo L."/>
            <person name="Vaario L.-M."/>
            <person name="Yamada A."/>
            <person name="Yan M."/>
            <person name="Wang P."/>
            <person name="Xu J."/>
            <person name="Bruns T."/>
            <person name="Baldrian P."/>
            <person name="Vilgalys R."/>
            <person name="Henrissat B."/>
            <person name="Grigoriev I.V."/>
            <person name="Hibbett D."/>
            <person name="Nagy L.G."/>
            <person name="Martin F.M."/>
        </authorList>
    </citation>
    <scope>NUCLEOTIDE SEQUENCE</scope>
    <source>
        <strain evidence="1">P2</strain>
    </source>
</reference>
<keyword evidence="2" id="KW-1185">Reference proteome</keyword>
<evidence type="ECO:0000313" key="2">
    <source>
        <dbReference type="Proteomes" id="UP000886501"/>
    </source>
</evidence>
<protein>
    <submittedName>
        <fullName evidence="1">Uncharacterized protein</fullName>
    </submittedName>
</protein>
<proteinExistence type="predicted"/>
<dbReference type="EMBL" id="MU118023">
    <property type="protein sequence ID" value="KAF9647919.1"/>
    <property type="molecule type" value="Genomic_DNA"/>
</dbReference>
<name>A0ACB6ZEB9_THEGA</name>
<feature type="non-terminal residue" evidence="1">
    <location>
        <position position="1"/>
    </location>
</feature>
<reference evidence="1" key="2">
    <citation type="journal article" date="2020" name="Nat. Commun.">
        <title>Large-scale genome sequencing of mycorrhizal fungi provides insights into the early evolution of symbiotic traits.</title>
        <authorList>
            <person name="Miyauchi S."/>
            <person name="Kiss E."/>
            <person name="Kuo A."/>
            <person name="Drula E."/>
            <person name="Kohler A."/>
            <person name="Sanchez-Garcia M."/>
            <person name="Morin E."/>
            <person name="Andreopoulos B."/>
            <person name="Barry K.W."/>
            <person name="Bonito G."/>
            <person name="Buee M."/>
            <person name="Carver A."/>
            <person name="Chen C."/>
            <person name="Cichocki N."/>
            <person name="Clum A."/>
            <person name="Culley D."/>
            <person name="Crous P.W."/>
            <person name="Fauchery L."/>
            <person name="Girlanda M."/>
            <person name="Hayes R.D."/>
            <person name="Keri Z."/>
            <person name="LaButti K."/>
            <person name="Lipzen A."/>
            <person name="Lombard V."/>
            <person name="Magnuson J."/>
            <person name="Maillard F."/>
            <person name="Murat C."/>
            <person name="Nolan M."/>
            <person name="Ohm R.A."/>
            <person name="Pangilinan J."/>
            <person name="Pereira M.F."/>
            <person name="Perotto S."/>
            <person name="Peter M."/>
            <person name="Pfister S."/>
            <person name="Riley R."/>
            <person name="Sitrit Y."/>
            <person name="Stielow J.B."/>
            <person name="Szollosi G."/>
            <person name="Zifcakova L."/>
            <person name="Stursova M."/>
            <person name="Spatafora J.W."/>
            <person name="Tedersoo L."/>
            <person name="Vaario L.M."/>
            <person name="Yamada A."/>
            <person name="Yan M."/>
            <person name="Wang P."/>
            <person name="Xu J."/>
            <person name="Bruns T."/>
            <person name="Baldrian P."/>
            <person name="Vilgalys R."/>
            <person name="Dunand C."/>
            <person name="Henrissat B."/>
            <person name="Grigoriev I.V."/>
            <person name="Hibbett D."/>
            <person name="Nagy L.G."/>
            <person name="Martin F.M."/>
        </authorList>
    </citation>
    <scope>NUCLEOTIDE SEQUENCE</scope>
    <source>
        <strain evidence="1">P2</strain>
    </source>
</reference>
<sequence length="289" mass="31751">NVVNLTSFSLDFVMEPGVSVGQLLDFFESAPRLLTVELTFSNPAFGAQNGRLVPLAHLRRLYIRGYQPFSLLLNHILVPAGATLETELESPSFNIEDHLPRSLANLKNLSNFDQICLHFKHRTASVRFTGPNGQVYVTSTFLPSDATRSVSQSLIQLPTSTSNCLEVINGDLLSVDLCQALLSIKTLRTLTLSLCKNLPSFILALDHDPNSRKPISCPKLDRLIFRTKERFDVKSMVKVAAARASGGVPLSSVSIINRGEPVPREGVMELLKHVSHVETSFEIGGDKGE</sequence>
<gene>
    <name evidence="1" type="ORF">BDM02DRAFT_3116221</name>
</gene>
<accession>A0ACB6ZEB9</accession>